<reference evidence="1" key="1">
    <citation type="submission" date="2021-06" db="EMBL/GenBank/DDBJ databases">
        <authorList>
            <person name="Kallberg Y."/>
            <person name="Tangrot J."/>
            <person name="Rosling A."/>
        </authorList>
    </citation>
    <scope>NUCLEOTIDE SEQUENCE</scope>
    <source>
        <strain evidence="1">CL551</strain>
    </source>
</reference>
<protein>
    <submittedName>
        <fullName evidence="1">8444_t:CDS:1</fullName>
    </submittedName>
</protein>
<evidence type="ECO:0000313" key="2">
    <source>
        <dbReference type="Proteomes" id="UP000789342"/>
    </source>
</evidence>
<sequence>MKIEIRYTNNIFSLESKTETPRSPPNTPALNKAINQTSLHTESYTMYNPNQISSFIPTTPNNSTEIEIDKQNILATVLIQLNSTLATVAIS</sequence>
<proteinExistence type="predicted"/>
<keyword evidence="2" id="KW-1185">Reference proteome</keyword>
<name>A0A9N8VVQ7_9GLOM</name>
<dbReference type="Proteomes" id="UP000789342">
    <property type="component" value="Unassembled WGS sequence"/>
</dbReference>
<organism evidence="1 2">
    <name type="scientific">Acaulospora morrowiae</name>
    <dbReference type="NCBI Taxonomy" id="94023"/>
    <lineage>
        <taxon>Eukaryota</taxon>
        <taxon>Fungi</taxon>
        <taxon>Fungi incertae sedis</taxon>
        <taxon>Mucoromycota</taxon>
        <taxon>Glomeromycotina</taxon>
        <taxon>Glomeromycetes</taxon>
        <taxon>Diversisporales</taxon>
        <taxon>Acaulosporaceae</taxon>
        <taxon>Acaulospora</taxon>
    </lineage>
</organism>
<accession>A0A9N8VVQ7</accession>
<dbReference type="EMBL" id="CAJVPV010000591">
    <property type="protein sequence ID" value="CAG8464336.1"/>
    <property type="molecule type" value="Genomic_DNA"/>
</dbReference>
<gene>
    <name evidence="1" type="ORF">AMORRO_LOCUS1554</name>
</gene>
<evidence type="ECO:0000313" key="1">
    <source>
        <dbReference type="EMBL" id="CAG8464336.1"/>
    </source>
</evidence>
<dbReference type="AlphaFoldDB" id="A0A9N8VVQ7"/>
<comment type="caution">
    <text evidence="1">The sequence shown here is derived from an EMBL/GenBank/DDBJ whole genome shotgun (WGS) entry which is preliminary data.</text>
</comment>